<gene>
    <name evidence="1" type="ORF">An07g04210</name>
</gene>
<protein>
    <submittedName>
        <fullName evidence="1">Uncharacterized protein</fullName>
    </submittedName>
</protein>
<proteinExistence type="predicted"/>
<dbReference type="KEGG" id="ang:An07g04210"/>
<dbReference type="AlphaFoldDB" id="A0AAJ8E385"/>
<dbReference type="RefSeq" id="XP_059605377.1">
    <property type="nucleotide sequence ID" value="XM_059748394.1"/>
</dbReference>
<sequence>MCTRIDGALGHQTIAIPLPPDRGGGGDMVLGGCISMIESQADVSHWERYSLGCRCDGDALVYASHVDVRRRGREEQDQTRHWDHLPAYGSEEKRCRSIHMTYVTEGVRSRSLMDLSRQRSSIEVPMKAIGGLSASRHPVCVASHGVGEVIGGVESDPRVKTRKLSHLAMVGMDLL</sequence>
<reference evidence="1" key="1">
    <citation type="submission" date="2025-02" db="EMBL/GenBank/DDBJ databases">
        <authorList>
            <consortium name="NCBI Genome Project"/>
        </authorList>
    </citation>
    <scope>NUCLEOTIDE SEQUENCE</scope>
</reference>
<name>A0AAJ8E385_ASPNG</name>
<dbReference type="VEuPathDB" id="FungiDB:An07g04210"/>
<dbReference type="GeneID" id="84591362"/>
<reference evidence="1" key="2">
    <citation type="submission" date="2025-08" db="UniProtKB">
        <authorList>
            <consortium name="RefSeq"/>
        </authorList>
    </citation>
    <scope>IDENTIFICATION</scope>
</reference>
<accession>A0AAJ8E385</accession>
<evidence type="ECO:0000313" key="1">
    <source>
        <dbReference type="RefSeq" id="XP_059605377.1"/>
    </source>
</evidence>
<organism evidence="1">
    <name type="scientific">Aspergillus niger</name>
    <dbReference type="NCBI Taxonomy" id="5061"/>
    <lineage>
        <taxon>Eukaryota</taxon>
        <taxon>Fungi</taxon>
        <taxon>Dikarya</taxon>
        <taxon>Ascomycota</taxon>
        <taxon>Pezizomycotina</taxon>
        <taxon>Eurotiomycetes</taxon>
        <taxon>Eurotiomycetidae</taxon>
        <taxon>Eurotiales</taxon>
        <taxon>Aspergillaceae</taxon>
        <taxon>Aspergillus</taxon>
        <taxon>Aspergillus subgen. Circumdati</taxon>
    </lineage>
</organism>